<organism evidence="4 5">
    <name type="scientific">Clostridium saccharoperbutylacetonicum N1-4(HMT)</name>
    <dbReference type="NCBI Taxonomy" id="931276"/>
    <lineage>
        <taxon>Bacteria</taxon>
        <taxon>Bacillati</taxon>
        <taxon>Bacillota</taxon>
        <taxon>Clostridia</taxon>
        <taxon>Eubacteriales</taxon>
        <taxon>Clostridiaceae</taxon>
        <taxon>Clostridium</taxon>
    </lineage>
</organism>
<evidence type="ECO:0000313" key="5">
    <source>
        <dbReference type="Proteomes" id="UP000011728"/>
    </source>
</evidence>
<dbReference type="Proteomes" id="UP000011728">
    <property type="component" value="Chromosome"/>
</dbReference>
<protein>
    <submittedName>
        <fullName evidence="4">Transcriptional regulator, TetR family</fullName>
    </submittedName>
</protein>
<dbReference type="InterPro" id="IPR001647">
    <property type="entry name" value="HTH_TetR"/>
</dbReference>
<dbReference type="OrthoDB" id="9812134at2"/>
<dbReference type="PANTHER" id="PTHR43479:SF11">
    <property type="entry name" value="ACREF_ENVCD OPERON REPRESSOR-RELATED"/>
    <property type="match status" value="1"/>
</dbReference>
<evidence type="ECO:0000256" key="1">
    <source>
        <dbReference type="ARBA" id="ARBA00023125"/>
    </source>
</evidence>
<dbReference type="PROSITE" id="PS50977">
    <property type="entry name" value="HTH_TETR_2"/>
    <property type="match status" value="1"/>
</dbReference>
<dbReference type="SUPFAM" id="SSF48498">
    <property type="entry name" value="Tetracyclin repressor-like, C-terminal domain"/>
    <property type="match status" value="1"/>
</dbReference>
<dbReference type="RefSeq" id="WP_015394381.1">
    <property type="nucleotide sequence ID" value="NC_020291.1"/>
</dbReference>
<dbReference type="InterPro" id="IPR036271">
    <property type="entry name" value="Tet_transcr_reg_TetR-rel_C_sf"/>
</dbReference>
<dbReference type="AlphaFoldDB" id="M1LXR7"/>
<feature type="DNA-binding region" description="H-T-H motif" evidence="2">
    <location>
        <begin position="34"/>
        <end position="53"/>
    </location>
</feature>
<dbReference type="KEGG" id="csr:Cspa_c43170"/>
<reference evidence="4 5" key="1">
    <citation type="submission" date="2013-02" db="EMBL/GenBank/DDBJ databases">
        <title>Genome sequence of Clostridium saccharoperbutylacetonicum N1-4(HMT).</title>
        <authorList>
            <person name="Poehlein A."/>
            <person name="Daniel R."/>
        </authorList>
    </citation>
    <scope>NUCLEOTIDE SEQUENCE [LARGE SCALE GENOMIC DNA]</scope>
    <source>
        <strain evidence="5">N1-4(HMT)</strain>
    </source>
</reference>
<dbReference type="GO" id="GO:0003677">
    <property type="term" value="F:DNA binding"/>
    <property type="evidence" value="ECO:0007669"/>
    <property type="project" value="UniProtKB-UniRule"/>
</dbReference>
<dbReference type="InterPro" id="IPR009057">
    <property type="entry name" value="Homeodomain-like_sf"/>
</dbReference>
<dbReference type="eggNOG" id="COG1309">
    <property type="taxonomic scope" value="Bacteria"/>
</dbReference>
<feature type="domain" description="HTH tetR-type" evidence="3">
    <location>
        <begin position="11"/>
        <end position="71"/>
    </location>
</feature>
<dbReference type="PANTHER" id="PTHR43479">
    <property type="entry name" value="ACREF/ENVCD OPERON REPRESSOR-RELATED"/>
    <property type="match status" value="1"/>
</dbReference>
<evidence type="ECO:0000256" key="2">
    <source>
        <dbReference type="PROSITE-ProRule" id="PRU00335"/>
    </source>
</evidence>
<dbReference type="Pfam" id="PF00440">
    <property type="entry name" value="TetR_N"/>
    <property type="match status" value="1"/>
</dbReference>
<dbReference type="SUPFAM" id="SSF46689">
    <property type="entry name" value="Homeodomain-like"/>
    <property type="match status" value="1"/>
</dbReference>
<gene>
    <name evidence="4" type="ORF">Cspa_c43170</name>
</gene>
<sequence>MNNNWHLNISNKNREEILETGKELFLKHSFHDVKITDICNIAGVSRVTFYKYFNIMDELIFEVQMDILKSMLMFIKEKSDFSSNGKESLKSVLYAWINFAKEHKEEMKFIVSFDLYYSSHDLNEELKLKYKSFTKEDYNQSLLKYALEKGIKDRSLKEDINLPKTGMYIYQTVMGLLQRMSYSPITFEYEPITFEEISFEVVDTLIKSIENVCN</sequence>
<accession>M1LXR7</accession>
<dbReference type="PATRIC" id="fig|931276.5.peg.4348"/>
<evidence type="ECO:0000313" key="4">
    <source>
        <dbReference type="EMBL" id="AGF58070.1"/>
    </source>
</evidence>
<name>M1LXR7_9CLOT</name>
<proteinExistence type="predicted"/>
<dbReference type="HOGENOM" id="CLU_069356_12_1_9"/>
<dbReference type="EMBL" id="CP004121">
    <property type="protein sequence ID" value="AGF58070.1"/>
    <property type="molecule type" value="Genomic_DNA"/>
</dbReference>
<dbReference type="Gene3D" id="1.10.357.10">
    <property type="entry name" value="Tetracycline Repressor, domain 2"/>
    <property type="match status" value="1"/>
</dbReference>
<evidence type="ECO:0000259" key="3">
    <source>
        <dbReference type="PROSITE" id="PS50977"/>
    </source>
</evidence>
<dbReference type="InterPro" id="IPR050624">
    <property type="entry name" value="HTH-type_Tx_Regulator"/>
</dbReference>
<dbReference type="STRING" id="36745.CLSAP_40840"/>
<keyword evidence="1 2" id="KW-0238">DNA-binding</keyword>
<keyword evidence="5" id="KW-1185">Reference proteome</keyword>